<dbReference type="STRING" id="504472.Slin_0802"/>
<dbReference type="SUPFAM" id="SSF48452">
    <property type="entry name" value="TPR-like"/>
    <property type="match status" value="1"/>
</dbReference>
<name>D2QH99_SPILD</name>
<accession>D2QH99</accession>
<dbReference type="Proteomes" id="UP000002028">
    <property type="component" value="Chromosome"/>
</dbReference>
<keyword evidence="2" id="KW-1185">Reference proteome</keyword>
<dbReference type="KEGG" id="sli:Slin_0802"/>
<dbReference type="RefSeq" id="WP_012925417.1">
    <property type="nucleotide sequence ID" value="NC_013730.1"/>
</dbReference>
<protein>
    <recommendedName>
        <fullName evidence="3">Lipoprotein</fullName>
    </recommendedName>
</protein>
<organism evidence="1 2">
    <name type="scientific">Spirosoma linguale (strain ATCC 33905 / DSM 74 / LMG 10896 / Claus 1)</name>
    <dbReference type="NCBI Taxonomy" id="504472"/>
    <lineage>
        <taxon>Bacteria</taxon>
        <taxon>Pseudomonadati</taxon>
        <taxon>Bacteroidota</taxon>
        <taxon>Cytophagia</taxon>
        <taxon>Cytophagales</taxon>
        <taxon>Cytophagaceae</taxon>
        <taxon>Spirosoma</taxon>
    </lineage>
</organism>
<evidence type="ECO:0000313" key="2">
    <source>
        <dbReference type="Proteomes" id="UP000002028"/>
    </source>
</evidence>
<reference evidence="1 2" key="1">
    <citation type="journal article" date="2010" name="Stand. Genomic Sci.">
        <title>Complete genome sequence of Spirosoma linguale type strain (1).</title>
        <authorList>
            <person name="Lail K."/>
            <person name="Sikorski J."/>
            <person name="Saunders E."/>
            <person name="Lapidus A."/>
            <person name="Glavina Del Rio T."/>
            <person name="Copeland A."/>
            <person name="Tice H."/>
            <person name="Cheng J.-F."/>
            <person name="Lucas S."/>
            <person name="Nolan M."/>
            <person name="Bruce D."/>
            <person name="Goodwin L."/>
            <person name="Pitluck S."/>
            <person name="Ivanova N."/>
            <person name="Mavromatis K."/>
            <person name="Ovchinnikova G."/>
            <person name="Pati A."/>
            <person name="Chen A."/>
            <person name="Palaniappan K."/>
            <person name="Land M."/>
            <person name="Hauser L."/>
            <person name="Chang Y.-J."/>
            <person name="Jeffries C.D."/>
            <person name="Chain P."/>
            <person name="Brettin T."/>
            <person name="Detter J.C."/>
            <person name="Schuetze A."/>
            <person name="Rohde M."/>
            <person name="Tindall B.J."/>
            <person name="Goeker M."/>
            <person name="Bristow J."/>
            <person name="Eisen J.A."/>
            <person name="Markowitz V."/>
            <person name="Hugenholtz P."/>
            <person name="Kyrpides N.C."/>
            <person name="Klenk H.-P."/>
            <person name="Chen F."/>
        </authorList>
    </citation>
    <scope>NUCLEOTIDE SEQUENCE [LARGE SCALE GENOMIC DNA]</scope>
    <source>
        <strain evidence="2">ATCC 33905 / DSM 74 / LMG 10896 / Claus 1</strain>
    </source>
</reference>
<evidence type="ECO:0008006" key="3">
    <source>
        <dbReference type="Google" id="ProtNLM"/>
    </source>
</evidence>
<evidence type="ECO:0000313" key="1">
    <source>
        <dbReference type="EMBL" id="ADB36865.1"/>
    </source>
</evidence>
<dbReference type="Pfam" id="PF12771">
    <property type="entry name" value="SusD-like_2"/>
    <property type="match status" value="1"/>
</dbReference>
<gene>
    <name evidence="1" type="ordered locus">Slin_0802</name>
</gene>
<dbReference type="AlphaFoldDB" id="D2QH99"/>
<dbReference type="Gene3D" id="1.25.40.390">
    <property type="match status" value="1"/>
</dbReference>
<dbReference type="InterPro" id="IPR011990">
    <property type="entry name" value="TPR-like_helical_dom_sf"/>
</dbReference>
<dbReference type="EMBL" id="CP001769">
    <property type="protein sequence ID" value="ADB36865.1"/>
    <property type="molecule type" value="Genomic_DNA"/>
</dbReference>
<proteinExistence type="predicted"/>
<dbReference type="eggNOG" id="COG0521">
    <property type="taxonomic scope" value="Bacteria"/>
</dbReference>
<sequence length="538" mass="59622">MRIIFYKSFFLLLTLLVLNGCKSFDSLEPNPNVASEDNIVPPSLLLGRITYDIYSGGGNVDGRPGRVYEGPWDQVMRWNQYIVSNNLYYGGKNAYDWTVSATPYSTLKNVNKMDELAQKTLGTKTNGYSALAKFFRAYIFVWMTQRVGDIPVSEAGLGLDNLTPKYDSQKDVYRQSLQLLEEANADLTTVIAANSAGTYNIDGDILLGNNLTKWQKVVNTFKLRVLVSLSKRADDTADLGIKQKFADVLANPTKYPIMTSNADNMVFTFNAAYDNYPHTPKDGNNNYQNVGSTLLALTTTTQDPRTFVFATPAKAELAKGKKVDDFSAYVGADISLSIDDLAKNASADKYSFFNYNRYYTSYVGPEPYIIIGYPELMFNIAEGLNRGWSTTASANTYYLRGINASLSFFGVTDGQAYTIGDLGGKTLGTTTVSTAKFLADPGVAYKGDNADGLEQILNQKYVAFFQNSGWEALYNWRRTGFPKSFVTTGAGLNAANKLPRRWQYPVDESTFNPVNYKSAITSQFGGTDDLNMDTWALK</sequence>
<dbReference type="InterPro" id="IPR041662">
    <property type="entry name" value="SusD-like_2"/>
</dbReference>
<dbReference type="HOGENOM" id="CLU_025928_1_0_10"/>